<dbReference type="Proteomes" id="UP001244341">
    <property type="component" value="Chromosome 6b"/>
</dbReference>
<proteinExistence type="predicted"/>
<feature type="compositionally biased region" description="Acidic residues" evidence="5">
    <location>
        <begin position="562"/>
        <end position="572"/>
    </location>
</feature>
<dbReference type="SUPFAM" id="SSF53474">
    <property type="entry name" value="alpha/beta-Hydrolases"/>
    <property type="match status" value="1"/>
</dbReference>
<feature type="transmembrane region" description="Helical" evidence="6">
    <location>
        <begin position="391"/>
        <end position="414"/>
    </location>
</feature>
<evidence type="ECO:0000313" key="9">
    <source>
        <dbReference type="Proteomes" id="UP001244341"/>
    </source>
</evidence>
<dbReference type="PANTHER" id="PTHR12482">
    <property type="entry name" value="LIPASE ROG1-RELATED-RELATED"/>
    <property type="match status" value="1"/>
</dbReference>
<evidence type="ECO:0000256" key="5">
    <source>
        <dbReference type="SAM" id="MobiDB-lite"/>
    </source>
</evidence>
<gene>
    <name evidence="8" type="ORF">OEZ85_002042</name>
</gene>
<keyword evidence="1" id="KW-0805">Transcription regulation</keyword>
<accession>A0ABY8U2D4</accession>
<evidence type="ECO:0000256" key="3">
    <source>
        <dbReference type="ARBA" id="ARBA00023163"/>
    </source>
</evidence>
<dbReference type="InterPro" id="IPR003035">
    <property type="entry name" value="RWP-RK_dom"/>
</dbReference>
<keyword evidence="3" id="KW-0804">Transcription</keyword>
<feature type="compositionally biased region" description="Low complexity" evidence="5">
    <location>
        <begin position="185"/>
        <end position="198"/>
    </location>
</feature>
<protein>
    <recommendedName>
        <fullName evidence="7">RWP-RK domain-containing protein</fullName>
    </recommendedName>
</protein>
<evidence type="ECO:0000313" key="8">
    <source>
        <dbReference type="EMBL" id="WIA15380.1"/>
    </source>
</evidence>
<sequence length="784" mass="85348">MEAQQTKDERAVHLVVLQHGLWGRPDDVARLAAFLQAAFEAADAREQLQDRVAVKNSTCNLRVLTYDGIDVCGARLAKFVQETVEQQQQEGAKVVKLSLIGYSLGGLICRYAAGKLYVAGLFEEVAPVNLITIATPHLGSFKEPTSWLARFFNSNVPIVASRTGGQLLLADADYSMPWLEHQQQLHNQAHQQYAQQHAHQQRHAAEAPADSSSKQQQQQQQEETATGANAGGSSILYHPHQQQHAAEAPADSRSQQQQQEEAAVGDAAAAANAGGGSTSQQQQQQQRMRQQRISLPPGLDPSQPVPLLLLMAHPAGPFHKALAGFKTRICCANIRYDTTVPYCTAAICTANPYEQRPPVSINPQLYPSVVMPAGEAEQGAAFPDAKGRSRLLLFLLFLPLFPLFYGYSVAKGLLHHREARKKPLDVAWLQQYRAAAEASIRRLTASGALHEHEGIVEADGERDEQAWLLQQQQRWMAQQLFDVLPPCSVCERQWGIAGIDAAGTGRGYGVCGSPNPLLRFVGADDAAEDVVQQALEVLGTRLSLQRQNCDDELLDPGYSSHEEEEADSDDADGSPLSYCAKAKKTVKQPKKQGSQPAHNGSAAQGSSASPGSSKQQQQQQQACNDAARLLGGCTSSSPCQSSHGVTLEMLRKVYDLPISKAASSLGVGVTVLKRICRDMHISRWPYRKRQSLHKLMATVQAYGCSSGQPQAAQSVCQQLQAFLDELLEDPDREMEARIKKLRQATFKQEYKSRHGRHAAAAAAAAGQSAADDADTDSEADMLED</sequence>
<reference evidence="8 9" key="1">
    <citation type="submission" date="2023-05" db="EMBL/GenBank/DDBJ databases">
        <title>A 100% complete, gapless, phased diploid assembly of the Scenedesmus obliquus UTEX 3031 genome.</title>
        <authorList>
            <person name="Biondi T.C."/>
            <person name="Hanschen E.R."/>
            <person name="Kwon T."/>
            <person name="Eng W."/>
            <person name="Kruse C.P.S."/>
            <person name="Koehler S.I."/>
            <person name="Kunde Y."/>
            <person name="Gleasner C.D."/>
            <person name="You Mak K.T."/>
            <person name="Polle J."/>
            <person name="Hovde B.T."/>
            <person name="Starkenburg S.R."/>
        </authorList>
    </citation>
    <scope>NUCLEOTIDE SEQUENCE [LARGE SCALE GENOMIC DNA]</scope>
    <source>
        <strain evidence="8 9">DOE0152z</strain>
    </source>
</reference>
<feature type="compositionally biased region" description="Low complexity" evidence="5">
    <location>
        <begin position="600"/>
        <end position="621"/>
    </location>
</feature>
<evidence type="ECO:0000256" key="2">
    <source>
        <dbReference type="ARBA" id="ARBA00023125"/>
    </source>
</evidence>
<evidence type="ECO:0000256" key="6">
    <source>
        <dbReference type="SAM" id="Phobius"/>
    </source>
</evidence>
<feature type="compositionally biased region" description="Basic residues" evidence="5">
    <location>
        <begin position="581"/>
        <end position="590"/>
    </location>
</feature>
<keyword evidence="9" id="KW-1185">Reference proteome</keyword>
<dbReference type="InterPro" id="IPR044294">
    <property type="entry name" value="Lipase-like"/>
</dbReference>
<dbReference type="PANTHER" id="PTHR12482:SF62">
    <property type="entry name" value="LIPASE ROG1-RELATED"/>
    <property type="match status" value="1"/>
</dbReference>
<organism evidence="8 9">
    <name type="scientific">Tetradesmus obliquus</name>
    <name type="common">Green alga</name>
    <name type="synonym">Acutodesmus obliquus</name>
    <dbReference type="NCBI Taxonomy" id="3088"/>
    <lineage>
        <taxon>Eukaryota</taxon>
        <taxon>Viridiplantae</taxon>
        <taxon>Chlorophyta</taxon>
        <taxon>core chlorophytes</taxon>
        <taxon>Chlorophyceae</taxon>
        <taxon>CS clade</taxon>
        <taxon>Sphaeropleales</taxon>
        <taxon>Scenedesmaceae</taxon>
        <taxon>Tetradesmus</taxon>
    </lineage>
</organism>
<keyword evidence="2" id="KW-0238">DNA-binding</keyword>
<keyword evidence="6" id="KW-1133">Transmembrane helix</keyword>
<dbReference type="InterPro" id="IPR029058">
    <property type="entry name" value="AB_hydrolase_fold"/>
</dbReference>
<keyword evidence="6" id="KW-0812">Transmembrane</keyword>
<dbReference type="Pfam" id="PF02042">
    <property type="entry name" value="RWP-RK"/>
    <property type="match status" value="1"/>
</dbReference>
<name>A0ABY8U2D4_TETOB</name>
<evidence type="ECO:0000256" key="4">
    <source>
        <dbReference type="ARBA" id="ARBA00023242"/>
    </source>
</evidence>
<feature type="domain" description="RWP-RK" evidence="7">
    <location>
        <begin position="634"/>
        <end position="713"/>
    </location>
</feature>
<dbReference type="EMBL" id="CP126213">
    <property type="protein sequence ID" value="WIA15380.1"/>
    <property type="molecule type" value="Genomic_DNA"/>
</dbReference>
<evidence type="ECO:0000259" key="7">
    <source>
        <dbReference type="PROSITE" id="PS51519"/>
    </source>
</evidence>
<keyword evidence="6" id="KW-0472">Membrane</keyword>
<dbReference type="InterPro" id="IPR007751">
    <property type="entry name" value="DUF676_lipase-like"/>
</dbReference>
<feature type="region of interest" description="Disordered" evidence="5">
    <location>
        <begin position="185"/>
        <end position="300"/>
    </location>
</feature>
<feature type="region of interest" description="Disordered" evidence="5">
    <location>
        <begin position="757"/>
        <end position="784"/>
    </location>
</feature>
<evidence type="ECO:0000256" key="1">
    <source>
        <dbReference type="ARBA" id="ARBA00023015"/>
    </source>
</evidence>
<dbReference type="Pfam" id="PF05057">
    <property type="entry name" value="DUF676"/>
    <property type="match status" value="1"/>
</dbReference>
<feature type="compositionally biased region" description="Acidic residues" evidence="5">
    <location>
        <begin position="771"/>
        <end position="784"/>
    </location>
</feature>
<feature type="compositionally biased region" description="Low complexity" evidence="5">
    <location>
        <begin position="238"/>
        <end position="292"/>
    </location>
</feature>
<keyword evidence="4" id="KW-0539">Nucleus</keyword>
<feature type="region of interest" description="Disordered" evidence="5">
    <location>
        <begin position="553"/>
        <end position="621"/>
    </location>
</feature>
<feature type="compositionally biased region" description="Low complexity" evidence="5">
    <location>
        <begin position="758"/>
        <end position="770"/>
    </location>
</feature>
<dbReference type="PROSITE" id="PS51519">
    <property type="entry name" value="RWP_RK"/>
    <property type="match status" value="1"/>
</dbReference>
<dbReference type="Gene3D" id="3.40.50.1820">
    <property type="entry name" value="alpha/beta hydrolase"/>
    <property type="match status" value="1"/>
</dbReference>